<reference evidence="3" key="1">
    <citation type="submission" date="2020-08" db="EMBL/GenBank/DDBJ databases">
        <title>Genome public.</title>
        <authorList>
            <person name="Liu C."/>
            <person name="Sun Q."/>
        </authorList>
    </citation>
    <scope>NUCLEOTIDE SEQUENCE</scope>
    <source>
        <strain evidence="3">BX8</strain>
    </source>
</reference>
<dbReference type="PRINTS" id="PR00069">
    <property type="entry name" value="ALDKETRDTASE"/>
</dbReference>
<feature type="domain" description="NADP-dependent oxidoreductase" evidence="2">
    <location>
        <begin position="16"/>
        <end position="309"/>
    </location>
</feature>
<dbReference type="RefSeq" id="WP_186888162.1">
    <property type="nucleotide sequence ID" value="NZ_JACONZ010000003.1"/>
</dbReference>
<evidence type="ECO:0000313" key="4">
    <source>
        <dbReference type="Proteomes" id="UP000659630"/>
    </source>
</evidence>
<dbReference type="InterPro" id="IPR020471">
    <property type="entry name" value="AKR"/>
</dbReference>
<evidence type="ECO:0000256" key="1">
    <source>
        <dbReference type="ARBA" id="ARBA00023002"/>
    </source>
</evidence>
<dbReference type="InterPro" id="IPR023210">
    <property type="entry name" value="NADP_OxRdtase_dom"/>
</dbReference>
<comment type="caution">
    <text evidence="3">The sequence shown here is derived from an EMBL/GenBank/DDBJ whole genome shotgun (WGS) entry which is preliminary data.</text>
</comment>
<dbReference type="GO" id="GO:0016491">
    <property type="term" value="F:oxidoreductase activity"/>
    <property type="evidence" value="ECO:0007669"/>
    <property type="project" value="UniProtKB-KW"/>
</dbReference>
<dbReference type="InterPro" id="IPR018170">
    <property type="entry name" value="Aldo/ket_reductase_CS"/>
</dbReference>
<dbReference type="CDD" id="cd19084">
    <property type="entry name" value="AKR_AKR11B1-like"/>
    <property type="match status" value="1"/>
</dbReference>
<dbReference type="PROSITE" id="PS00062">
    <property type="entry name" value="ALDOKETO_REDUCTASE_2"/>
    <property type="match status" value="1"/>
</dbReference>
<accession>A0A923I7N7</accession>
<dbReference type="AlphaFoldDB" id="A0A923I7N7"/>
<dbReference type="InterPro" id="IPR036812">
    <property type="entry name" value="NAD(P)_OxRdtase_dom_sf"/>
</dbReference>
<dbReference type="EMBL" id="JACONZ010000003">
    <property type="protein sequence ID" value="MBC5581800.1"/>
    <property type="molecule type" value="Genomic_DNA"/>
</dbReference>
<dbReference type="Proteomes" id="UP000659630">
    <property type="component" value="Unassembled WGS sequence"/>
</dbReference>
<organism evidence="3 4">
    <name type="scientific">Anaerofilum hominis</name>
    <dbReference type="NCBI Taxonomy" id="2763016"/>
    <lineage>
        <taxon>Bacteria</taxon>
        <taxon>Bacillati</taxon>
        <taxon>Bacillota</taxon>
        <taxon>Clostridia</taxon>
        <taxon>Eubacteriales</taxon>
        <taxon>Oscillospiraceae</taxon>
        <taxon>Anaerofilum</taxon>
    </lineage>
</organism>
<evidence type="ECO:0000259" key="2">
    <source>
        <dbReference type="Pfam" id="PF00248"/>
    </source>
</evidence>
<gene>
    <name evidence="3" type="ORF">H8S23_09800</name>
</gene>
<dbReference type="Gene3D" id="3.20.20.100">
    <property type="entry name" value="NADP-dependent oxidoreductase domain"/>
    <property type="match status" value="1"/>
</dbReference>
<name>A0A923I7N7_9FIRM</name>
<dbReference type="InterPro" id="IPR050523">
    <property type="entry name" value="AKR_Detox_Biosynth"/>
</dbReference>
<dbReference type="PANTHER" id="PTHR43364:SF4">
    <property type="entry name" value="NAD(P)-LINKED OXIDOREDUCTASE SUPERFAMILY PROTEIN"/>
    <property type="match status" value="1"/>
</dbReference>
<keyword evidence="1" id="KW-0560">Oxidoreductase</keyword>
<dbReference type="PANTHER" id="PTHR43364">
    <property type="entry name" value="NADH-SPECIFIC METHYLGLYOXAL REDUCTASE-RELATED"/>
    <property type="match status" value="1"/>
</dbReference>
<proteinExistence type="predicted"/>
<evidence type="ECO:0000313" key="3">
    <source>
        <dbReference type="EMBL" id="MBC5581800.1"/>
    </source>
</evidence>
<dbReference type="SUPFAM" id="SSF51430">
    <property type="entry name" value="NAD(P)-linked oxidoreductase"/>
    <property type="match status" value="1"/>
</dbReference>
<protein>
    <submittedName>
        <fullName evidence="3">Aldo/keto reductase</fullName>
    </submittedName>
</protein>
<dbReference type="Pfam" id="PF00248">
    <property type="entry name" value="Aldo_ket_red"/>
    <property type="match status" value="1"/>
</dbReference>
<keyword evidence="4" id="KW-1185">Reference proteome</keyword>
<sequence length="315" mass="34937">MRYKEFGKTGMKVSALTVGTWAIGGANWGAVDREESIAAIQAMLDDGVNFVDTAPVYNAGHSEQVVGEALQGRRDKLFLATKTALYNDPLTGEAIKDGRRDTILRLCEESLKNLRTDYFDVYILHWPVPGQPVKESMETMMELKDQGVIRHIGVSNYSVEQIEEARQYGEVELIQPPYSMVNRSQEELIRWASAQGLGVMSYASLGAGILTGSIRSMPNFAPSDIRMTFYDFFREPKFSHTMELLKTLDKVAAAHGAPVPQVALNWSTQKSFIDTAIIGVRNPAEAHENCSGFDWSLTEDEMAQIDAAIDCTVGR</sequence>
<dbReference type="GO" id="GO:0005829">
    <property type="term" value="C:cytosol"/>
    <property type="evidence" value="ECO:0007669"/>
    <property type="project" value="TreeGrafter"/>
</dbReference>